<keyword evidence="6" id="KW-0408">Iron</keyword>
<organism evidence="8 9">
    <name type="scientific">Cupriavidus respiraculi</name>
    <dbReference type="NCBI Taxonomy" id="195930"/>
    <lineage>
        <taxon>Bacteria</taxon>
        <taxon>Pseudomonadati</taxon>
        <taxon>Pseudomonadota</taxon>
        <taxon>Betaproteobacteria</taxon>
        <taxon>Burkholderiales</taxon>
        <taxon>Burkholderiaceae</taxon>
        <taxon>Cupriavidus</taxon>
    </lineage>
</organism>
<keyword evidence="4 8" id="KW-0223">Dioxygenase</keyword>
<reference evidence="8 9" key="1">
    <citation type="submission" date="2021-08" db="EMBL/GenBank/DDBJ databases">
        <authorList>
            <person name="Peeters C."/>
        </authorList>
    </citation>
    <scope>NUCLEOTIDE SEQUENCE [LARGE SCALE GENOMIC DNA]</scope>
    <source>
        <strain evidence="8 9">LMG 21510</strain>
    </source>
</reference>
<dbReference type="RefSeq" id="WP_224040406.1">
    <property type="nucleotide sequence ID" value="NZ_CAJZAH010000001.1"/>
</dbReference>
<evidence type="ECO:0000256" key="4">
    <source>
        <dbReference type="ARBA" id="ARBA00022964"/>
    </source>
</evidence>
<keyword evidence="3" id="KW-0479">Metal-binding</keyword>
<evidence type="ECO:0000313" key="9">
    <source>
        <dbReference type="Proteomes" id="UP000721236"/>
    </source>
</evidence>
<evidence type="ECO:0000256" key="1">
    <source>
        <dbReference type="ARBA" id="ARBA00001954"/>
    </source>
</evidence>
<dbReference type="GO" id="GO:0051213">
    <property type="term" value="F:dioxygenase activity"/>
    <property type="evidence" value="ECO:0007669"/>
    <property type="project" value="UniProtKB-KW"/>
</dbReference>
<dbReference type="PANTHER" id="PTHR30468:SF5">
    <property type="entry name" value="ALPHA-KETOGLUTARATE-DEPENDENT SULFATE ESTER DIOXYGENASE"/>
    <property type="match status" value="1"/>
</dbReference>
<dbReference type="EC" id="1.14.11.-" evidence="8"/>
<dbReference type="Gene3D" id="3.60.130.10">
    <property type="entry name" value="Clavaminate synthase-like"/>
    <property type="match status" value="1"/>
</dbReference>
<feature type="domain" description="TauD/TfdA-like" evidence="7">
    <location>
        <begin position="19"/>
        <end position="286"/>
    </location>
</feature>
<sequence length="309" mass="34199">MSTVIQDRTDATSTELDLAPLSPRLGAEVRGLRLSGSLAPSTLAALKAALLRHRVLFLRGQQHLDDAGHEAFGRLWGEIEPHPTVPAPDGTRFLELDSRHGGRADSWHTDVTFRVAPPKVCILRAVVLPPLGGDTVWANTVAAYEGLPDELKAIADRLWAIHGNDFDYAESRVSEGASAQETAGRRQYRAIFTRTVIEAEHPVVRVHPETGERALMLGHFVKRLARLSTSESRHLFDILQSRVVRLENTVRWRWSQGDVAIWDNRATQHYALNDYGDAHRVVRRVTVSGDVPVSVDGRRSVDLTAAAAQ</sequence>
<evidence type="ECO:0000256" key="3">
    <source>
        <dbReference type="ARBA" id="ARBA00022723"/>
    </source>
</evidence>
<comment type="cofactor">
    <cofactor evidence="1">
        <name>Fe(2+)</name>
        <dbReference type="ChEBI" id="CHEBI:29033"/>
    </cofactor>
</comment>
<evidence type="ECO:0000256" key="2">
    <source>
        <dbReference type="ARBA" id="ARBA00005896"/>
    </source>
</evidence>
<dbReference type="PANTHER" id="PTHR30468">
    <property type="entry name" value="ALPHA-KETOGLUTARATE-DEPENDENT SULFONATE DIOXYGENASE"/>
    <property type="match status" value="1"/>
</dbReference>
<dbReference type="Proteomes" id="UP000721236">
    <property type="component" value="Unassembled WGS sequence"/>
</dbReference>
<evidence type="ECO:0000256" key="6">
    <source>
        <dbReference type="ARBA" id="ARBA00023004"/>
    </source>
</evidence>
<dbReference type="Pfam" id="PF02668">
    <property type="entry name" value="TauD"/>
    <property type="match status" value="1"/>
</dbReference>
<comment type="caution">
    <text evidence="8">The sequence shown here is derived from an EMBL/GenBank/DDBJ whole genome shotgun (WGS) entry which is preliminary data.</text>
</comment>
<gene>
    <name evidence="8" type="primary">atsK</name>
    <name evidence="8" type="ORF">LMG21510_01273</name>
</gene>
<protein>
    <submittedName>
        <fullName evidence="8">Alpha-ketoglutarate-dependent sulfate ester dioxygenase</fullName>
        <ecNumber evidence="8">1.14.11.-</ecNumber>
    </submittedName>
</protein>
<keyword evidence="5 8" id="KW-0560">Oxidoreductase</keyword>
<evidence type="ECO:0000313" key="8">
    <source>
        <dbReference type="EMBL" id="CAG9168872.1"/>
    </source>
</evidence>
<dbReference type="InterPro" id="IPR003819">
    <property type="entry name" value="TauD/TfdA-like"/>
</dbReference>
<dbReference type="InterPro" id="IPR051323">
    <property type="entry name" value="AtsK-like"/>
</dbReference>
<name>A0ABN7Y6A2_9BURK</name>
<accession>A0ABN7Y6A2</accession>
<dbReference type="EMBL" id="CAJZAH010000001">
    <property type="protein sequence ID" value="CAG9168872.1"/>
    <property type="molecule type" value="Genomic_DNA"/>
</dbReference>
<proteinExistence type="inferred from homology"/>
<dbReference type="InterPro" id="IPR042098">
    <property type="entry name" value="TauD-like_sf"/>
</dbReference>
<evidence type="ECO:0000256" key="5">
    <source>
        <dbReference type="ARBA" id="ARBA00023002"/>
    </source>
</evidence>
<keyword evidence="9" id="KW-1185">Reference proteome</keyword>
<evidence type="ECO:0000259" key="7">
    <source>
        <dbReference type="Pfam" id="PF02668"/>
    </source>
</evidence>
<dbReference type="SUPFAM" id="SSF51197">
    <property type="entry name" value="Clavaminate synthase-like"/>
    <property type="match status" value="1"/>
</dbReference>
<comment type="similarity">
    <text evidence="2">Belongs to the TfdA dioxygenase family.</text>
</comment>